<evidence type="ECO:0000256" key="1">
    <source>
        <dbReference type="SAM" id="MobiDB-lite"/>
    </source>
</evidence>
<reference evidence="2" key="1">
    <citation type="submission" date="2022-10" db="EMBL/GenBank/DDBJ databases">
        <title>The complete genomes of actinobacterial strains from the NBC collection.</title>
        <authorList>
            <person name="Joergensen T.S."/>
            <person name="Alvarez Arevalo M."/>
            <person name="Sterndorff E.B."/>
            <person name="Faurdal D."/>
            <person name="Vuksanovic O."/>
            <person name="Mourched A.-S."/>
            <person name="Charusanti P."/>
            <person name="Shaw S."/>
            <person name="Blin K."/>
            <person name="Weber T."/>
        </authorList>
    </citation>
    <scope>NUCLEOTIDE SEQUENCE</scope>
    <source>
        <strain evidence="2">NBC_01432</strain>
    </source>
</reference>
<dbReference type="PANTHER" id="PTHR39624">
    <property type="entry name" value="PROTEIN INVOLVED IN RIMO-MEDIATED BETA-METHYLTHIOLATION OF RIBOSOMAL PROTEIN S12 YCAO"/>
    <property type="match status" value="1"/>
</dbReference>
<dbReference type="PANTHER" id="PTHR39624:SF2">
    <property type="entry name" value="OSMC-LIKE PROTEIN"/>
    <property type="match status" value="1"/>
</dbReference>
<evidence type="ECO:0000313" key="3">
    <source>
        <dbReference type="Proteomes" id="UP001432209"/>
    </source>
</evidence>
<protein>
    <submittedName>
        <fullName evidence="2">OsmC family protein</fullName>
    </submittedName>
</protein>
<keyword evidence="3" id="KW-1185">Reference proteome</keyword>
<dbReference type="InterPro" id="IPR015946">
    <property type="entry name" value="KH_dom-like_a/b"/>
</dbReference>
<dbReference type="Proteomes" id="UP001432209">
    <property type="component" value="Chromosome"/>
</dbReference>
<dbReference type="InterPro" id="IPR036102">
    <property type="entry name" value="OsmC/Ohrsf"/>
</dbReference>
<organism evidence="2 3">
    <name type="scientific">Streptomyces niveus</name>
    <name type="common">Streptomyces spheroides</name>
    <dbReference type="NCBI Taxonomy" id="193462"/>
    <lineage>
        <taxon>Bacteria</taxon>
        <taxon>Bacillati</taxon>
        <taxon>Actinomycetota</taxon>
        <taxon>Actinomycetes</taxon>
        <taxon>Kitasatosporales</taxon>
        <taxon>Streptomycetaceae</taxon>
        <taxon>Streptomyces</taxon>
    </lineage>
</organism>
<sequence>MSQGEQAETTDAVQPEYVRAAAVVATSSGSDYRVDIRAGRHPLAADEPESVGGADTAPTPVGLLLSALGSCTAITLRMYAQRKRWPLPEVRVHLAYEKGPGRAVRITRRVELTGDLDDDQRARLLEIADRTPVTRAVRGDVPIVPAPERPGRHNSVPRPAVTEGTQTS</sequence>
<dbReference type="InterPro" id="IPR003718">
    <property type="entry name" value="OsmC/Ohr_fam"/>
</dbReference>
<evidence type="ECO:0000313" key="2">
    <source>
        <dbReference type="EMBL" id="WUX55425.1"/>
    </source>
</evidence>
<proteinExistence type="predicted"/>
<dbReference type="Gene3D" id="3.30.300.20">
    <property type="match status" value="1"/>
</dbReference>
<dbReference type="EMBL" id="CP109495">
    <property type="protein sequence ID" value="WUX55425.1"/>
    <property type="molecule type" value="Genomic_DNA"/>
</dbReference>
<name>A0ABZ2A9P4_STRNV</name>
<dbReference type="SUPFAM" id="SSF82784">
    <property type="entry name" value="OsmC-like"/>
    <property type="match status" value="1"/>
</dbReference>
<gene>
    <name evidence="2" type="ORF">OG442_30040</name>
</gene>
<dbReference type="Pfam" id="PF02566">
    <property type="entry name" value="OsmC"/>
    <property type="match status" value="1"/>
</dbReference>
<accession>A0ABZ2A9P4</accession>
<dbReference type="RefSeq" id="WP_329079243.1">
    <property type="nucleotide sequence ID" value="NZ_CP109421.1"/>
</dbReference>
<feature type="region of interest" description="Disordered" evidence="1">
    <location>
        <begin position="140"/>
        <end position="168"/>
    </location>
</feature>